<keyword evidence="6" id="KW-1185">Reference proteome</keyword>
<dbReference type="InterPro" id="IPR039468">
    <property type="entry name" value="WDR19_WD40_rpt"/>
</dbReference>
<gene>
    <name evidence="5" type="ORF">SBAD_LOCUS1891</name>
</gene>
<dbReference type="Pfam" id="PF23389">
    <property type="entry name" value="Beta-prop_WDR19_1st"/>
    <property type="match status" value="2"/>
</dbReference>
<accession>A0A183IE47</accession>
<feature type="domain" description="WDR19 first beta-propeller" evidence="4">
    <location>
        <begin position="101"/>
        <end position="307"/>
    </location>
</feature>
<dbReference type="GO" id="GO:0005929">
    <property type="term" value="C:cilium"/>
    <property type="evidence" value="ECO:0007669"/>
    <property type="project" value="TreeGrafter"/>
</dbReference>
<dbReference type="Pfam" id="PF15911">
    <property type="entry name" value="Beta-prop_WDR19_2nd"/>
    <property type="match status" value="1"/>
</dbReference>
<dbReference type="InterPro" id="IPR040379">
    <property type="entry name" value="WDR19/dyf-2"/>
</dbReference>
<dbReference type="GO" id="GO:0030991">
    <property type="term" value="C:intraciliary transport particle A"/>
    <property type="evidence" value="ECO:0007669"/>
    <property type="project" value="TreeGrafter"/>
</dbReference>
<sequence>MATWCRSLFSNSSVSTVSEARSNGIDINNLNNFRFDGGVTVYDRQGATAEVIALESNCTQLVWDKEGDILAVLTDNNNVVTLWNSNNRSTKLLTINLGVNKTSIVGKHTKRITCGDFNEEDLLALGSEDQQITISRANGDQLYSYQCTGLPTDLQFHDTKLDVSQKSTRSVISVIITEQNLMLIQLHNPQGPVSLQFQARYGKIVQYRWCNDELIIIGFQFGYIASISTRDFEFGQEMFSIQDQRNCLSGLTVSAAFGKLFTTGDSGLKLRNLSNLAEASSIISVGGESTAFNGVEVTDDGVMVAANVDNQKLQIYLTRLPRLGAAYQNTVAYMSSLYEITVTCITNKDISAKLPLTFEPKIVAVGRRHLGIAVNNRAWYYVVSQNGQWLVMKRRIYDYRFTGIELQMEKEYMMSIWKMKFNSRYACLFGNGKLIAHEASTSFRITLMTKTFYYGNNDVYYECLL</sequence>
<dbReference type="OrthoDB" id="10250638at2759"/>
<dbReference type="AlphaFoldDB" id="A0A183IE47"/>
<feature type="domain" description="WDR19 WD40 repeat" evidence="3">
    <location>
        <begin position="331"/>
        <end position="437"/>
    </location>
</feature>
<dbReference type="SUPFAM" id="SSF101908">
    <property type="entry name" value="Putative isomerase YbhE"/>
    <property type="match status" value="1"/>
</dbReference>
<dbReference type="InterPro" id="IPR057855">
    <property type="entry name" value="Beta-prop_WDR19_1st"/>
</dbReference>
<evidence type="ECO:0000313" key="6">
    <source>
        <dbReference type="Proteomes" id="UP000270296"/>
    </source>
</evidence>
<evidence type="ECO:0000256" key="2">
    <source>
        <dbReference type="ARBA" id="ARBA00022737"/>
    </source>
</evidence>
<dbReference type="GO" id="GO:0060271">
    <property type="term" value="P:cilium assembly"/>
    <property type="evidence" value="ECO:0007669"/>
    <property type="project" value="TreeGrafter"/>
</dbReference>
<dbReference type="PANTHER" id="PTHR14920">
    <property type="entry name" value="OSMOTIC AVOIDANCE ABNORMAL PROTEIN 1/WD REPEAT MEMBRANE PROTEIN"/>
    <property type="match status" value="1"/>
</dbReference>
<proteinExistence type="predicted"/>
<evidence type="ECO:0000313" key="5">
    <source>
        <dbReference type="EMBL" id="VDO95813.1"/>
    </source>
</evidence>
<organism evidence="7">
    <name type="scientific">Soboliphyme baturini</name>
    <dbReference type="NCBI Taxonomy" id="241478"/>
    <lineage>
        <taxon>Eukaryota</taxon>
        <taxon>Metazoa</taxon>
        <taxon>Ecdysozoa</taxon>
        <taxon>Nematoda</taxon>
        <taxon>Enoplea</taxon>
        <taxon>Dorylaimia</taxon>
        <taxon>Dioctophymatida</taxon>
        <taxon>Dioctophymatoidea</taxon>
        <taxon>Soboliphymatidae</taxon>
        <taxon>Soboliphyme</taxon>
    </lineage>
</organism>
<dbReference type="PANTHER" id="PTHR14920:SF0">
    <property type="entry name" value="WD REPEAT DOMAIN 19"/>
    <property type="match status" value="1"/>
</dbReference>
<name>A0A183IE47_9BILA</name>
<dbReference type="Gene3D" id="2.130.10.10">
    <property type="entry name" value="YVTN repeat-like/Quinoprotein amine dehydrogenase"/>
    <property type="match status" value="1"/>
</dbReference>
<protein>
    <submittedName>
        <fullName evidence="7">Mediator of RNA polymerase II transcription subunit 16</fullName>
    </submittedName>
</protein>
<dbReference type="EMBL" id="UZAM01006992">
    <property type="protein sequence ID" value="VDO95813.1"/>
    <property type="molecule type" value="Genomic_DNA"/>
</dbReference>
<dbReference type="WBParaSite" id="SBAD_0000198101-mRNA-1">
    <property type="protein sequence ID" value="SBAD_0000198101-mRNA-1"/>
    <property type="gene ID" value="SBAD_0000198101"/>
</dbReference>
<dbReference type="Proteomes" id="UP000270296">
    <property type="component" value="Unassembled WGS sequence"/>
</dbReference>
<keyword evidence="1" id="KW-0853">WD repeat</keyword>
<feature type="domain" description="WDR19 first beta-propeller" evidence="4">
    <location>
        <begin position="35"/>
        <end position="96"/>
    </location>
</feature>
<reference evidence="5 6" key="2">
    <citation type="submission" date="2018-11" db="EMBL/GenBank/DDBJ databases">
        <authorList>
            <consortium name="Pathogen Informatics"/>
        </authorList>
    </citation>
    <scope>NUCLEOTIDE SEQUENCE [LARGE SCALE GENOMIC DNA]</scope>
</reference>
<reference evidence="7" key="1">
    <citation type="submission" date="2016-06" db="UniProtKB">
        <authorList>
            <consortium name="WormBaseParasite"/>
        </authorList>
    </citation>
    <scope>IDENTIFICATION</scope>
</reference>
<evidence type="ECO:0000256" key="1">
    <source>
        <dbReference type="ARBA" id="ARBA00022574"/>
    </source>
</evidence>
<dbReference type="GO" id="GO:0035721">
    <property type="term" value="P:intraciliary retrograde transport"/>
    <property type="evidence" value="ECO:0007669"/>
    <property type="project" value="InterPro"/>
</dbReference>
<evidence type="ECO:0000313" key="7">
    <source>
        <dbReference type="WBParaSite" id="SBAD_0000198101-mRNA-1"/>
    </source>
</evidence>
<keyword evidence="2" id="KW-0677">Repeat</keyword>
<evidence type="ECO:0000259" key="3">
    <source>
        <dbReference type="Pfam" id="PF15911"/>
    </source>
</evidence>
<dbReference type="InterPro" id="IPR015943">
    <property type="entry name" value="WD40/YVTN_repeat-like_dom_sf"/>
</dbReference>
<evidence type="ECO:0000259" key="4">
    <source>
        <dbReference type="Pfam" id="PF23389"/>
    </source>
</evidence>